<dbReference type="AlphaFoldDB" id="A0A0M8NV76"/>
<keyword evidence="2" id="KW-1185">Reference proteome</keyword>
<evidence type="ECO:0000313" key="2">
    <source>
        <dbReference type="Proteomes" id="UP000037696"/>
    </source>
</evidence>
<sequence>MQKKKKKGIYKTGNTTSIREDLNPLALPIRLSAVHSLASLLNLLQHVIVGKSRLGGNIDRLGLEADIEGLDA</sequence>
<dbReference type="EMBL" id="LHQQ01000177">
    <property type="protein sequence ID" value="KOS40076.1"/>
    <property type="molecule type" value="Genomic_DNA"/>
</dbReference>
<name>A0A0M8NV76_9EURO</name>
<proteinExistence type="predicted"/>
<gene>
    <name evidence="1" type="ORF">ACN38_g9056</name>
</gene>
<organism evidence="1 2">
    <name type="scientific">Penicillium nordicum</name>
    <dbReference type="NCBI Taxonomy" id="229535"/>
    <lineage>
        <taxon>Eukaryota</taxon>
        <taxon>Fungi</taxon>
        <taxon>Dikarya</taxon>
        <taxon>Ascomycota</taxon>
        <taxon>Pezizomycotina</taxon>
        <taxon>Eurotiomycetes</taxon>
        <taxon>Eurotiomycetidae</taxon>
        <taxon>Eurotiales</taxon>
        <taxon>Aspergillaceae</taxon>
        <taxon>Penicillium</taxon>
    </lineage>
</organism>
<protein>
    <submittedName>
        <fullName evidence="1">Uncharacterized protein</fullName>
    </submittedName>
</protein>
<accession>A0A0M8NV76</accession>
<reference evidence="1 2" key="1">
    <citation type="submission" date="2015-08" db="EMBL/GenBank/DDBJ databases">
        <title>Genome sequencing of Penicillium nordicum.</title>
        <authorList>
            <person name="Nguyen H.D."/>
            <person name="Seifert K.A."/>
        </authorList>
    </citation>
    <scope>NUCLEOTIDE SEQUENCE [LARGE SCALE GENOMIC DNA]</scope>
    <source>
        <strain evidence="1 2">DAOMC 185683</strain>
    </source>
</reference>
<dbReference type="Proteomes" id="UP000037696">
    <property type="component" value="Unassembled WGS sequence"/>
</dbReference>
<evidence type="ECO:0000313" key="1">
    <source>
        <dbReference type="EMBL" id="KOS40076.1"/>
    </source>
</evidence>
<comment type="caution">
    <text evidence="1">The sequence shown here is derived from an EMBL/GenBank/DDBJ whole genome shotgun (WGS) entry which is preliminary data.</text>
</comment>